<reference evidence="3" key="1">
    <citation type="submission" date="2017-12" db="EMBL/GenBank/DDBJ databases">
        <title>Sequencing the genomes of 1000 Actinobacteria strains.</title>
        <authorList>
            <person name="Klenk H.-P."/>
        </authorList>
    </citation>
    <scope>NUCLEOTIDE SEQUENCE [LARGE SCALE GENOMIC DNA]</scope>
    <source>
        <strain evidence="3">DSM 44228</strain>
    </source>
</reference>
<comment type="caution">
    <text evidence="3">The sequence shown here is derived from an EMBL/GenBank/DDBJ whole genome shotgun (WGS) entry which is preliminary data.</text>
</comment>
<dbReference type="InterPro" id="IPR045361">
    <property type="entry name" value="CIS_tube_prot_N"/>
</dbReference>
<evidence type="ECO:0000256" key="1">
    <source>
        <dbReference type="SAM" id="MobiDB-lite"/>
    </source>
</evidence>
<sequence>MAGRRWPSVERRLRGPEPMTLTKIHFEVLDKAAVDRARGLLDQFDAQFNPADYTLTKGAQFAEIGIPGVDSPILQFVRGDTERLTLELLFDTTESGMGDKAVDVTTLTRHVYQLVKIQPATHAAPRFRVTWGKGLSFTAVAEQVQQRFTLFSPAGIPLRATVTLTMREYKSLETQLAELKLQSPDHTKIRVIARGDTLAGVAAEAYDDPRHWRTIADANPGVDPRRPEPGTLLEIPPLPLGTS</sequence>
<feature type="region of interest" description="Disordered" evidence="1">
    <location>
        <begin position="218"/>
        <end position="243"/>
    </location>
</feature>
<evidence type="ECO:0000313" key="4">
    <source>
        <dbReference type="Proteomes" id="UP000233786"/>
    </source>
</evidence>
<keyword evidence="4" id="KW-1185">Reference proteome</keyword>
<proteinExistence type="predicted"/>
<evidence type="ECO:0000313" key="3">
    <source>
        <dbReference type="EMBL" id="PKW16325.1"/>
    </source>
</evidence>
<gene>
    <name evidence="3" type="ORF">A8926_4145</name>
</gene>
<feature type="domain" description="Contractile injection system tube protein N-terminal" evidence="2">
    <location>
        <begin position="39"/>
        <end position="176"/>
    </location>
</feature>
<protein>
    <submittedName>
        <fullName evidence="3">Nucleoid-associated protein YgaU</fullName>
    </submittedName>
</protein>
<dbReference type="Gene3D" id="3.10.350.10">
    <property type="entry name" value="LysM domain"/>
    <property type="match status" value="1"/>
</dbReference>
<name>A0A2N3Y084_SACSN</name>
<organism evidence="3 4">
    <name type="scientific">Saccharopolyspora spinosa</name>
    <dbReference type="NCBI Taxonomy" id="60894"/>
    <lineage>
        <taxon>Bacteria</taxon>
        <taxon>Bacillati</taxon>
        <taxon>Actinomycetota</taxon>
        <taxon>Actinomycetes</taxon>
        <taxon>Pseudonocardiales</taxon>
        <taxon>Pseudonocardiaceae</taxon>
        <taxon>Saccharopolyspora</taxon>
    </lineage>
</organism>
<dbReference type="EMBL" id="PJNB01000001">
    <property type="protein sequence ID" value="PKW16325.1"/>
    <property type="molecule type" value="Genomic_DNA"/>
</dbReference>
<dbReference type="Pfam" id="PF19266">
    <property type="entry name" value="CIS_tube"/>
    <property type="match status" value="1"/>
</dbReference>
<dbReference type="AlphaFoldDB" id="A0A2N3Y084"/>
<dbReference type="InterPro" id="IPR036779">
    <property type="entry name" value="LysM_dom_sf"/>
</dbReference>
<accession>A0A2N3Y084</accession>
<evidence type="ECO:0000259" key="2">
    <source>
        <dbReference type="Pfam" id="PF19266"/>
    </source>
</evidence>
<dbReference type="STRING" id="994479.GCA_000194155_07094"/>
<dbReference type="Proteomes" id="UP000233786">
    <property type="component" value="Unassembled WGS sequence"/>
</dbReference>